<feature type="domain" description="HTH cro/C1-type" evidence="1">
    <location>
        <begin position="39"/>
        <end position="84"/>
    </location>
</feature>
<organism evidence="2 3">
    <name type="scientific">Nonomuraea fuscirosea</name>
    <dbReference type="NCBI Taxonomy" id="1291556"/>
    <lineage>
        <taxon>Bacteria</taxon>
        <taxon>Bacillati</taxon>
        <taxon>Actinomycetota</taxon>
        <taxon>Actinomycetes</taxon>
        <taxon>Streptosporangiales</taxon>
        <taxon>Streptosporangiaceae</taxon>
        <taxon>Nonomuraea</taxon>
    </lineage>
</organism>
<dbReference type="AlphaFoldDB" id="A0A2T0N4H7"/>
<dbReference type="PROSITE" id="PS50943">
    <property type="entry name" value="HTH_CROC1"/>
    <property type="match status" value="1"/>
</dbReference>
<evidence type="ECO:0000313" key="2">
    <source>
        <dbReference type="EMBL" id="PRX67272.1"/>
    </source>
</evidence>
<accession>A0A2T0N4H7</accession>
<dbReference type="PANTHER" id="PTHR35010:SF2">
    <property type="entry name" value="BLL4672 PROTEIN"/>
    <property type="match status" value="1"/>
</dbReference>
<dbReference type="EMBL" id="PVNG01000004">
    <property type="protein sequence ID" value="PRX67272.1"/>
    <property type="molecule type" value="Genomic_DNA"/>
</dbReference>
<dbReference type="RefSeq" id="WP_245955731.1">
    <property type="nucleotide sequence ID" value="NZ_PVNG01000004.1"/>
</dbReference>
<proteinExistence type="predicted"/>
<dbReference type="InterPro" id="IPR041413">
    <property type="entry name" value="MLTR_LBD"/>
</dbReference>
<comment type="caution">
    <text evidence="2">The sequence shown here is derived from an EMBL/GenBank/DDBJ whole genome shotgun (WGS) entry which is preliminary data.</text>
</comment>
<dbReference type="Proteomes" id="UP000238312">
    <property type="component" value="Unassembled WGS sequence"/>
</dbReference>
<gene>
    <name evidence="2" type="ORF">B0I32_10428</name>
</gene>
<dbReference type="GO" id="GO:0003677">
    <property type="term" value="F:DNA binding"/>
    <property type="evidence" value="ECO:0007669"/>
    <property type="project" value="InterPro"/>
</dbReference>
<name>A0A2T0N4H7_9ACTN</name>
<protein>
    <submittedName>
        <fullName evidence="2">Helix-turn-helix protein</fullName>
    </submittedName>
</protein>
<dbReference type="Gene3D" id="1.10.260.40">
    <property type="entry name" value="lambda repressor-like DNA-binding domains"/>
    <property type="match status" value="1"/>
</dbReference>
<sequence>MPMNGSGTNRLGAYLRARRGLVSPEQAGIPAGGARRVPGLRREEVAMLAGISADYYLRLERGRDTRPSPQVLDALARVLMLDEVERAYLHDLAGTAAAPRRPGRRRPPPRVPARLHHLLAVVGVPAFVESRTFDVLAANALATALSPRLRPGENRLRSLLLDPEEQAFHRDWEASAAGIVAAFRQTAGDDADDARVVELVGELSLASGRFRRLWARHDVRTLDGGTATVDHPALGELRLHRDKLPVGDVLLVLYYPDAGSETAEKLKLLGSLASIPEEGSVGLPPDVVAG</sequence>
<dbReference type="SUPFAM" id="SSF47413">
    <property type="entry name" value="lambda repressor-like DNA-binding domains"/>
    <property type="match status" value="1"/>
</dbReference>
<dbReference type="PANTHER" id="PTHR35010">
    <property type="entry name" value="BLL4672 PROTEIN-RELATED"/>
    <property type="match status" value="1"/>
</dbReference>
<evidence type="ECO:0000313" key="3">
    <source>
        <dbReference type="Proteomes" id="UP000238312"/>
    </source>
</evidence>
<keyword evidence="3" id="KW-1185">Reference proteome</keyword>
<dbReference type="InterPro" id="IPR010982">
    <property type="entry name" value="Lambda_DNA-bd_dom_sf"/>
</dbReference>
<reference evidence="2 3" key="1">
    <citation type="submission" date="2018-03" db="EMBL/GenBank/DDBJ databases">
        <title>Genomic Encyclopedia of Type Strains, Phase III (KMG-III): the genomes of soil and plant-associated and newly described type strains.</title>
        <authorList>
            <person name="Whitman W."/>
        </authorList>
    </citation>
    <scope>NUCLEOTIDE SEQUENCE [LARGE SCALE GENOMIC DNA]</scope>
    <source>
        <strain evidence="2 3">CGMCC 4.7104</strain>
    </source>
</reference>
<dbReference type="Pfam" id="PF17765">
    <property type="entry name" value="MLTR_LBD"/>
    <property type="match status" value="1"/>
</dbReference>
<dbReference type="Gene3D" id="3.30.450.180">
    <property type="match status" value="1"/>
</dbReference>
<dbReference type="SMART" id="SM00530">
    <property type="entry name" value="HTH_XRE"/>
    <property type="match status" value="1"/>
</dbReference>
<evidence type="ECO:0000259" key="1">
    <source>
        <dbReference type="PROSITE" id="PS50943"/>
    </source>
</evidence>
<dbReference type="CDD" id="cd00093">
    <property type="entry name" value="HTH_XRE"/>
    <property type="match status" value="1"/>
</dbReference>
<dbReference type="Pfam" id="PF13560">
    <property type="entry name" value="HTH_31"/>
    <property type="match status" value="1"/>
</dbReference>
<dbReference type="InterPro" id="IPR001387">
    <property type="entry name" value="Cro/C1-type_HTH"/>
</dbReference>